<dbReference type="EMBL" id="JAEPCR010000077">
    <property type="protein sequence ID" value="MCG7979571.1"/>
    <property type="molecule type" value="Genomic_DNA"/>
</dbReference>
<reference evidence="1" key="1">
    <citation type="journal article" date="2021" name="Proc. Natl. Acad. Sci. U.S.A.">
        <title>Global biogeography of chemosynthetic symbionts reveals both localized and globally distributed symbiont groups. .</title>
        <authorList>
            <person name="Osvatic J.T."/>
            <person name="Wilkins L.G.E."/>
            <person name="Leibrecht L."/>
            <person name="Leray M."/>
            <person name="Zauner S."/>
            <person name="Polzin J."/>
            <person name="Camacho Y."/>
            <person name="Gros O."/>
            <person name="van Gils J.A."/>
            <person name="Eisen J.A."/>
            <person name="Petersen J.M."/>
            <person name="Yuen B."/>
        </authorList>
    </citation>
    <scope>NUCLEOTIDE SEQUENCE</scope>
    <source>
        <strain evidence="1">MAGclacostrist055</strain>
    </source>
</reference>
<evidence type="ECO:0000313" key="2">
    <source>
        <dbReference type="Proteomes" id="UP000886674"/>
    </source>
</evidence>
<comment type="caution">
    <text evidence="1">The sequence shown here is derived from an EMBL/GenBank/DDBJ whole genome shotgun (WGS) entry which is preliminary data.</text>
</comment>
<dbReference type="AlphaFoldDB" id="A0A9E4TUD0"/>
<gene>
    <name evidence="1" type="ORF">JAY77_15690</name>
</gene>
<evidence type="ECO:0000313" key="1">
    <source>
        <dbReference type="EMBL" id="MCG7979571.1"/>
    </source>
</evidence>
<sequence>MTTKSCTFIQLVKVKQSDLYWKLNKWLLRENWRDISIDSDADNLIEVNQKKQCPKCAKEVFHSYLYSFSWVKTCPIHGVKLTSTCPDCGHPWNFKTRYSSNPCTTCGTKRPRHLKERRSQLREHSKKEVIVFDAFWGFTQLHRRFANVLFYDYAENGCSAGITIGSKEFPNLAVSMHSRNLGLFNKIGVSTHFLSEKYFDGISINIEQFKSMPSNNEFIPCDYVIFAIGEIDEEIRVALRLSMKKNYEEMDNVYPDRIDDYNEKIISYRIWRIITDEVLTSTRSFSTWWMRIFGILGIPHPEAPPIIHLIYTSDFSQIIEPSNEFRKWMYKNYLVNLFIYIYKHTLLLKCILRGKSVLRSKNLSEGRRYVWSPTYNSFRIRVAGNHGLRVLYQPHPPWAEILKSTNVLRVYNNTPYFESFNQAHESTHWKNSFGRSLKAKKVKNLYNCLVKDTVYHKMSKYLG</sequence>
<name>A0A9E4TUD0_9GAMM</name>
<organism evidence="1 2">
    <name type="scientific">Candidatus Thiodiazotropha taylori</name>
    <dbReference type="NCBI Taxonomy" id="2792791"/>
    <lineage>
        <taxon>Bacteria</taxon>
        <taxon>Pseudomonadati</taxon>
        <taxon>Pseudomonadota</taxon>
        <taxon>Gammaproteobacteria</taxon>
        <taxon>Chromatiales</taxon>
        <taxon>Sedimenticolaceae</taxon>
        <taxon>Candidatus Thiodiazotropha</taxon>
    </lineage>
</organism>
<accession>A0A9E4TUD0</accession>
<dbReference type="Proteomes" id="UP000886674">
    <property type="component" value="Unassembled WGS sequence"/>
</dbReference>
<protein>
    <submittedName>
        <fullName evidence="1">Uncharacterized protein</fullName>
    </submittedName>
</protein>
<proteinExistence type="predicted"/>